<organism evidence="2 3">
    <name type="scientific">Phaeosphaeria nodorum (strain SN15 / ATCC MYA-4574 / FGSC 10173)</name>
    <name type="common">Glume blotch fungus</name>
    <name type="synonym">Parastagonospora nodorum</name>
    <dbReference type="NCBI Taxonomy" id="321614"/>
    <lineage>
        <taxon>Eukaryota</taxon>
        <taxon>Fungi</taxon>
        <taxon>Dikarya</taxon>
        <taxon>Ascomycota</taxon>
        <taxon>Pezizomycotina</taxon>
        <taxon>Dothideomycetes</taxon>
        <taxon>Pleosporomycetidae</taxon>
        <taxon>Pleosporales</taxon>
        <taxon>Pleosporineae</taxon>
        <taxon>Phaeosphaeriaceae</taxon>
        <taxon>Parastagonospora</taxon>
    </lineage>
</organism>
<gene>
    <name evidence="2" type="ORF">JI435_133890</name>
</gene>
<feature type="compositionally biased region" description="Low complexity" evidence="1">
    <location>
        <begin position="185"/>
        <end position="194"/>
    </location>
</feature>
<accession>A0A7U2IA09</accession>
<dbReference type="Proteomes" id="UP000663193">
    <property type="component" value="Chromosome 19"/>
</dbReference>
<dbReference type="OrthoDB" id="3799507at2759"/>
<evidence type="ECO:0000313" key="2">
    <source>
        <dbReference type="EMBL" id="QRD05964.1"/>
    </source>
</evidence>
<name>A0A7U2IA09_PHANO</name>
<proteinExistence type="predicted"/>
<dbReference type="EMBL" id="CP069041">
    <property type="protein sequence ID" value="QRD05964.1"/>
    <property type="molecule type" value="Genomic_DNA"/>
</dbReference>
<sequence>MEMILLAQSPQATQPARICTSITAHIAHNSSPDMSLLPSETVATPLVRILNQRTGRENAANDDICLDGVFDKYSVSTLLCTSQRSISFVIAPPQRRLILFLLDLLQPEQRMQDVTFAHFEQDPETHMLHFHLESHDRCDVKLKPRLWDQGAYFKSRLLTEGALRLIPHFLPITFRSGTAPKRQLSPSTASATSPRPQKRWVQDAESPEPRITFEMIEQVRAARQDQANESAQEVGFGQGHFEMLDEDKLAELDGFDIDQDRRASLPRPNQHYDHGTFTPRAHHRLPASVTHDTWTTDCEEASQRYINAHYNGVMPTTKSSLQSLRRITHQEMIRGKYGMDALKPCTRCVEDEVVCRVYHSDCYEWVFDGMSSQYRLGWSCVKCRGRNVSGHGGCDSYHVA</sequence>
<evidence type="ECO:0000313" key="3">
    <source>
        <dbReference type="Proteomes" id="UP000663193"/>
    </source>
</evidence>
<keyword evidence="3" id="KW-1185">Reference proteome</keyword>
<feature type="region of interest" description="Disordered" evidence="1">
    <location>
        <begin position="177"/>
        <end position="207"/>
    </location>
</feature>
<reference evidence="3" key="1">
    <citation type="journal article" date="2021" name="BMC Genomics">
        <title>Chromosome-level genome assembly and manually-curated proteome of model necrotroph Parastagonospora nodorum Sn15 reveals a genome-wide trove of candidate effector homologs, and redundancy of virulence-related functions within an accessory chromosome.</title>
        <authorList>
            <person name="Bertazzoni S."/>
            <person name="Jones D.A.B."/>
            <person name="Phan H.T."/>
            <person name="Tan K.-C."/>
            <person name="Hane J.K."/>
        </authorList>
    </citation>
    <scope>NUCLEOTIDE SEQUENCE [LARGE SCALE GENOMIC DNA]</scope>
    <source>
        <strain evidence="3">SN15 / ATCC MYA-4574 / FGSC 10173)</strain>
    </source>
</reference>
<protein>
    <submittedName>
        <fullName evidence="2">Uncharacterized protein</fullName>
    </submittedName>
</protein>
<dbReference type="VEuPathDB" id="FungiDB:JI435_133890"/>
<evidence type="ECO:0000256" key="1">
    <source>
        <dbReference type="SAM" id="MobiDB-lite"/>
    </source>
</evidence>
<dbReference type="AlphaFoldDB" id="A0A7U2IA09"/>